<keyword evidence="1" id="KW-1133">Transmembrane helix</keyword>
<accession>A0A3Q7FCA4</accession>
<dbReference type="AlphaFoldDB" id="A0A3Q7FCA4"/>
<dbReference type="Gramene" id="Solyc02g090500.3.1">
    <property type="protein sequence ID" value="Solyc02g090500.3.1"/>
    <property type="gene ID" value="Solyc02g090500.3"/>
</dbReference>
<name>A0A3Q7FCA4_SOLLC</name>
<dbReference type="Proteomes" id="UP000004994">
    <property type="component" value="Chromosome 2"/>
</dbReference>
<evidence type="ECO:0000256" key="1">
    <source>
        <dbReference type="SAM" id="Phobius"/>
    </source>
</evidence>
<dbReference type="InParanoid" id="A0A3Q7FCA4"/>
<evidence type="ECO:0000313" key="2">
    <source>
        <dbReference type="EnsemblPlants" id="Solyc02g090500.3.1"/>
    </source>
</evidence>
<feature type="transmembrane region" description="Helical" evidence="1">
    <location>
        <begin position="25"/>
        <end position="47"/>
    </location>
</feature>
<keyword evidence="1" id="KW-0812">Transmembrane</keyword>
<keyword evidence="3" id="KW-1185">Reference proteome</keyword>
<reference evidence="2" key="1">
    <citation type="journal article" date="2012" name="Nature">
        <title>The tomato genome sequence provides insights into fleshy fruit evolution.</title>
        <authorList>
            <consortium name="Tomato Genome Consortium"/>
        </authorList>
    </citation>
    <scope>NUCLEOTIDE SEQUENCE [LARGE SCALE GENOMIC DNA]</scope>
    <source>
        <strain evidence="2">cv. Heinz 1706</strain>
    </source>
</reference>
<keyword evidence="1" id="KW-0472">Membrane</keyword>
<dbReference type="EnsemblPlants" id="Solyc02g090500.3.1">
    <property type="protein sequence ID" value="Solyc02g090500.3.1"/>
    <property type="gene ID" value="Solyc02g090500.3"/>
</dbReference>
<evidence type="ECO:0000313" key="3">
    <source>
        <dbReference type="Proteomes" id="UP000004994"/>
    </source>
</evidence>
<reference evidence="2" key="2">
    <citation type="submission" date="2019-01" db="UniProtKB">
        <authorList>
            <consortium name="EnsemblPlants"/>
        </authorList>
    </citation>
    <scope>IDENTIFICATION</scope>
    <source>
        <strain evidence="2">cv. Heinz 1706</strain>
    </source>
</reference>
<proteinExistence type="predicted"/>
<sequence length="90" mass="10852">MRSRNWKRECTVCFAIVRNHQQKRLWMLLLGWVFKLPLKILCLSWAWGVEGFDAEAAKKRFFEIYLLKVIEISYIYEYLLSKQISLGNHL</sequence>
<protein>
    <submittedName>
        <fullName evidence="2">Uncharacterized protein</fullName>
    </submittedName>
</protein>
<organism evidence="2">
    <name type="scientific">Solanum lycopersicum</name>
    <name type="common">Tomato</name>
    <name type="synonym">Lycopersicon esculentum</name>
    <dbReference type="NCBI Taxonomy" id="4081"/>
    <lineage>
        <taxon>Eukaryota</taxon>
        <taxon>Viridiplantae</taxon>
        <taxon>Streptophyta</taxon>
        <taxon>Embryophyta</taxon>
        <taxon>Tracheophyta</taxon>
        <taxon>Spermatophyta</taxon>
        <taxon>Magnoliopsida</taxon>
        <taxon>eudicotyledons</taxon>
        <taxon>Gunneridae</taxon>
        <taxon>Pentapetalae</taxon>
        <taxon>asterids</taxon>
        <taxon>lamiids</taxon>
        <taxon>Solanales</taxon>
        <taxon>Solanaceae</taxon>
        <taxon>Solanoideae</taxon>
        <taxon>Solaneae</taxon>
        <taxon>Solanum</taxon>
        <taxon>Solanum subgen. Lycopersicon</taxon>
    </lineage>
</organism>